<dbReference type="SFLD" id="SFLDG01129">
    <property type="entry name" value="C1.5:_HAD__Beta-PGM__Phosphata"/>
    <property type="match status" value="1"/>
</dbReference>
<feature type="compositionally biased region" description="Polar residues" evidence="1">
    <location>
        <begin position="273"/>
        <end position="284"/>
    </location>
</feature>
<dbReference type="InterPro" id="IPR044924">
    <property type="entry name" value="HAD-SF_hydro_IA_REG-2-like_cap"/>
</dbReference>
<evidence type="ECO:0008006" key="3">
    <source>
        <dbReference type="Google" id="ProtNLM"/>
    </source>
</evidence>
<reference evidence="2" key="1">
    <citation type="submission" date="2018-12" db="EMBL/GenBank/DDBJ databases">
        <title>Novel natural products biosynthetic potential of the class Ktedonobacteria.</title>
        <authorList>
            <person name="Zheng Y."/>
            <person name="Saitou A."/>
            <person name="Wang C.M."/>
            <person name="Toyoda A."/>
            <person name="Minakuchi Y."/>
            <person name="Sekiguchi Y."/>
            <person name="Ueda K."/>
            <person name="Takano H."/>
            <person name="Sakai Y."/>
            <person name="Yokota A."/>
            <person name="Yabe S."/>
        </authorList>
    </citation>
    <scope>NUCLEOTIDE SEQUENCE</scope>
    <source>
        <strain evidence="2">A3-2</strain>
    </source>
</reference>
<proteinExistence type="predicted"/>
<dbReference type="InterPro" id="IPR023214">
    <property type="entry name" value="HAD_sf"/>
</dbReference>
<dbReference type="SUPFAM" id="SSF56784">
    <property type="entry name" value="HAD-like"/>
    <property type="match status" value="1"/>
</dbReference>
<dbReference type="Gene3D" id="3.40.50.1000">
    <property type="entry name" value="HAD superfamily/HAD-like"/>
    <property type="match status" value="1"/>
</dbReference>
<dbReference type="AlphaFoldDB" id="A0A455T5R9"/>
<dbReference type="Gene3D" id="1.10.150.720">
    <property type="entry name" value="Haloacid dehalogenase-like hydrolase"/>
    <property type="match status" value="1"/>
</dbReference>
<dbReference type="Pfam" id="PF00702">
    <property type="entry name" value="Hydrolase"/>
    <property type="match status" value="1"/>
</dbReference>
<accession>A0A455T5R9</accession>
<dbReference type="InterPro" id="IPR051828">
    <property type="entry name" value="HAD-like_hydrolase_domain"/>
</dbReference>
<organism evidence="2">
    <name type="scientific">Thermogemmatispora argillosa</name>
    <dbReference type="NCBI Taxonomy" id="2045280"/>
    <lineage>
        <taxon>Bacteria</taxon>
        <taxon>Bacillati</taxon>
        <taxon>Chloroflexota</taxon>
        <taxon>Ktedonobacteria</taxon>
        <taxon>Thermogemmatisporales</taxon>
        <taxon>Thermogemmatisporaceae</taxon>
        <taxon>Thermogemmatispora</taxon>
    </lineage>
</organism>
<gene>
    <name evidence="2" type="ORF">KTA_29580</name>
</gene>
<dbReference type="PANTHER" id="PTHR46191:SF2">
    <property type="entry name" value="HALOACID DEHALOGENASE-LIKE HYDROLASE DOMAIN-CONTAINING PROTEIN 3"/>
    <property type="match status" value="1"/>
</dbReference>
<dbReference type="SFLD" id="SFLDS00003">
    <property type="entry name" value="Haloacid_Dehalogenase"/>
    <property type="match status" value="1"/>
</dbReference>
<dbReference type="EMBL" id="AP019377">
    <property type="protein sequence ID" value="BBH94759.1"/>
    <property type="molecule type" value="Genomic_DNA"/>
</dbReference>
<name>A0A455T5R9_9CHLR</name>
<protein>
    <recommendedName>
        <fullName evidence="3">Hydrolase</fullName>
    </recommendedName>
</protein>
<dbReference type="PANTHER" id="PTHR46191">
    <property type="match status" value="1"/>
</dbReference>
<feature type="region of interest" description="Disordered" evidence="1">
    <location>
        <begin position="250"/>
        <end position="284"/>
    </location>
</feature>
<evidence type="ECO:0000313" key="2">
    <source>
        <dbReference type="EMBL" id="BBH94759.1"/>
    </source>
</evidence>
<evidence type="ECO:0000256" key="1">
    <source>
        <dbReference type="SAM" id="MobiDB-lite"/>
    </source>
</evidence>
<sequence>MRLEQPQAIRTIFFDAGQTLLQPYPSVVEICQQVCQRAGLSVDLSRLKQGLIEAEDYFYRQVRLNRHTWASEQAINELWLGYYVSMLRQAVDERSDQRLYELARAITDEFAAHTSWEVFPDVVPTLEVLQQHHYTLGVISDWGISLGPILRRHRLTRFFDCVIVSAIARYAKPSTLLYETALRRANAIADYTLHVGDSYIHDVLGARSAGMTPVLLDRAHRLRSSDVDCILIHSLTELLELLELPGPSQISGAQEIRPTPPAFPPAQHERDGSQQQPSTPFLQG</sequence>
<dbReference type="InterPro" id="IPR036412">
    <property type="entry name" value="HAD-like_sf"/>
</dbReference>